<dbReference type="GO" id="GO:0071944">
    <property type="term" value="C:cell periphery"/>
    <property type="evidence" value="ECO:0007669"/>
    <property type="project" value="UniProtKB-ARBA"/>
</dbReference>
<dbReference type="SUPFAM" id="SSF49899">
    <property type="entry name" value="Concanavalin A-like lectins/glucanases"/>
    <property type="match status" value="1"/>
</dbReference>
<dbReference type="InterPro" id="IPR013320">
    <property type="entry name" value="ConA-like_dom_sf"/>
</dbReference>
<keyword evidence="3 5" id="KW-1133">Transmembrane helix</keyword>
<evidence type="ECO:0000256" key="4">
    <source>
        <dbReference type="ARBA" id="ARBA00023136"/>
    </source>
</evidence>
<dbReference type="PANTHER" id="PTHR15549:SF26">
    <property type="entry name" value="AXIAL BUDDING PATTERN PROTEIN 2-RELATED"/>
    <property type="match status" value="1"/>
</dbReference>
<keyword evidence="6" id="KW-0732">Signal</keyword>
<dbReference type="GO" id="GO:0016020">
    <property type="term" value="C:membrane"/>
    <property type="evidence" value="ECO:0007669"/>
    <property type="project" value="UniProtKB-SubCell"/>
</dbReference>
<evidence type="ECO:0000256" key="6">
    <source>
        <dbReference type="SAM" id="SignalP"/>
    </source>
</evidence>
<keyword evidence="4 5" id="KW-0472">Membrane</keyword>
<dbReference type="InterPro" id="IPR051694">
    <property type="entry name" value="Immunoregulatory_rcpt-like"/>
</dbReference>
<comment type="subcellular location">
    <subcellularLocation>
        <location evidence="1">Membrane</location>
        <topology evidence="1">Single-pass membrane protein</topology>
    </subcellularLocation>
</comment>
<evidence type="ECO:0000313" key="8">
    <source>
        <dbReference type="EMBL" id="KAK7490118.1"/>
    </source>
</evidence>
<reference evidence="8 9" key="1">
    <citation type="journal article" date="2023" name="Sci. Data">
        <title>Genome assembly of the Korean intertidal mud-creeper Batillaria attramentaria.</title>
        <authorList>
            <person name="Patra A.K."/>
            <person name="Ho P.T."/>
            <person name="Jun S."/>
            <person name="Lee S.J."/>
            <person name="Kim Y."/>
            <person name="Won Y.J."/>
        </authorList>
    </citation>
    <scope>NUCLEOTIDE SEQUENCE [LARGE SCALE GENOMIC DNA]</scope>
    <source>
        <strain evidence="8">Wonlab-2016</strain>
    </source>
</reference>
<evidence type="ECO:0000256" key="1">
    <source>
        <dbReference type="ARBA" id="ARBA00004167"/>
    </source>
</evidence>
<comment type="caution">
    <text evidence="8">The sequence shown here is derived from an EMBL/GenBank/DDBJ whole genome shotgun (WGS) entry which is preliminary data.</text>
</comment>
<feature type="signal peptide" evidence="6">
    <location>
        <begin position="1"/>
        <end position="23"/>
    </location>
</feature>
<accession>A0ABD0KS78</accession>
<dbReference type="Gene3D" id="2.60.120.200">
    <property type="match status" value="1"/>
</dbReference>
<feature type="transmembrane region" description="Helical" evidence="5">
    <location>
        <begin position="211"/>
        <end position="237"/>
    </location>
</feature>
<dbReference type="AlphaFoldDB" id="A0ABD0KS78"/>
<evidence type="ECO:0000256" key="2">
    <source>
        <dbReference type="ARBA" id="ARBA00022692"/>
    </source>
</evidence>
<feature type="non-terminal residue" evidence="8">
    <location>
        <position position="252"/>
    </location>
</feature>
<feature type="domain" description="MAM" evidence="7">
    <location>
        <begin position="37"/>
        <end position="148"/>
    </location>
</feature>
<proteinExistence type="predicted"/>
<sequence length="252" mass="26689">MEGRGYRSVVCVILAVLVVCAHGQNQTPEEGCLQIASDSSKGSDSYARAESDVANGTARLESPWLCATGTNFTSLQFGYYMGSDSNRCQLSVLIRTRSGSARTDLTRQSHSGGSFNPLGPVYIGCSTNRFKIIFEAQKLTSGKCGTFANGIDIDEIVFGVVNVTPSSFESCPSPPTTEYPATTSTLVVTTQVTTFSRGNSDRPNGDEDGGLGGGAVAGIVVSVVVVAAFGVVIFLFLRRQRRQKSPNTSQKS</sequence>
<evidence type="ECO:0000259" key="7">
    <source>
        <dbReference type="Pfam" id="PF00629"/>
    </source>
</evidence>
<dbReference type="InterPro" id="IPR000998">
    <property type="entry name" value="MAM_dom"/>
</dbReference>
<dbReference type="Proteomes" id="UP001519460">
    <property type="component" value="Unassembled WGS sequence"/>
</dbReference>
<dbReference type="EMBL" id="JACVVK020000130">
    <property type="protein sequence ID" value="KAK7490118.1"/>
    <property type="molecule type" value="Genomic_DNA"/>
</dbReference>
<evidence type="ECO:0000256" key="3">
    <source>
        <dbReference type="ARBA" id="ARBA00022989"/>
    </source>
</evidence>
<keyword evidence="9" id="KW-1185">Reference proteome</keyword>
<dbReference type="Pfam" id="PF00629">
    <property type="entry name" value="MAM"/>
    <property type="match status" value="1"/>
</dbReference>
<protein>
    <recommendedName>
        <fullName evidence="7">MAM domain-containing protein</fullName>
    </recommendedName>
</protein>
<evidence type="ECO:0000256" key="5">
    <source>
        <dbReference type="SAM" id="Phobius"/>
    </source>
</evidence>
<organism evidence="8 9">
    <name type="scientific">Batillaria attramentaria</name>
    <dbReference type="NCBI Taxonomy" id="370345"/>
    <lineage>
        <taxon>Eukaryota</taxon>
        <taxon>Metazoa</taxon>
        <taxon>Spiralia</taxon>
        <taxon>Lophotrochozoa</taxon>
        <taxon>Mollusca</taxon>
        <taxon>Gastropoda</taxon>
        <taxon>Caenogastropoda</taxon>
        <taxon>Sorbeoconcha</taxon>
        <taxon>Cerithioidea</taxon>
        <taxon>Batillariidae</taxon>
        <taxon>Batillaria</taxon>
    </lineage>
</organism>
<dbReference type="PANTHER" id="PTHR15549">
    <property type="entry name" value="PAIRED IMMUNOGLOBULIN-LIKE TYPE 2 RECEPTOR"/>
    <property type="match status" value="1"/>
</dbReference>
<evidence type="ECO:0000313" key="9">
    <source>
        <dbReference type="Proteomes" id="UP001519460"/>
    </source>
</evidence>
<keyword evidence="2 5" id="KW-0812">Transmembrane</keyword>
<feature type="chain" id="PRO_5044840742" description="MAM domain-containing protein" evidence="6">
    <location>
        <begin position="24"/>
        <end position="252"/>
    </location>
</feature>
<gene>
    <name evidence="8" type="ORF">BaRGS_00018640</name>
</gene>
<name>A0ABD0KS78_9CAEN</name>